<dbReference type="AlphaFoldDB" id="A0A0G8AS90"/>
<organism evidence="1 2">
    <name type="scientific">Candidatus Synechococcus spongiarum 15L</name>
    <dbReference type="NCBI Taxonomy" id="1608419"/>
    <lineage>
        <taxon>Bacteria</taxon>
        <taxon>Bacillati</taxon>
        <taxon>Cyanobacteriota</taxon>
        <taxon>Cyanophyceae</taxon>
        <taxon>Synechococcales</taxon>
        <taxon>Synechococcaceae</taxon>
        <taxon>Synechococcus</taxon>
    </lineage>
</organism>
<name>A0A0G8AS90_9SYNE</name>
<evidence type="ECO:0000313" key="2">
    <source>
        <dbReference type="Proteomes" id="UP000035037"/>
    </source>
</evidence>
<dbReference type="Proteomes" id="UP000035037">
    <property type="component" value="Unassembled WGS sequence"/>
</dbReference>
<dbReference type="EMBL" id="JYFQ01000169">
    <property type="protein sequence ID" value="KKZ10730.1"/>
    <property type="molecule type" value="Genomic_DNA"/>
</dbReference>
<protein>
    <submittedName>
        <fullName evidence="1">Uncharacterized protein</fullName>
    </submittedName>
</protein>
<accession>A0A0G8AS90</accession>
<proteinExistence type="predicted"/>
<sequence length="80" mass="9311">MTDLIQLIEKHDSIAVIVVVVLVQLWFRREIRADFDRRFSFLEQKLSSFETQLTELCQAFLAFALNSSKLPDRQPVSTNP</sequence>
<reference evidence="1 2" key="1">
    <citation type="submission" date="2015-02" db="EMBL/GenBank/DDBJ databases">
        <authorList>
            <person name="Slaby B."/>
            <person name="Hentschel U."/>
        </authorList>
    </citation>
    <scope>NUCLEOTIDE SEQUENCE [LARGE SCALE GENOMIC DNA]</scope>
    <source>
        <strain evidence="1">15L</strain>
    </source>
</reference>
<gene>
    <name evidence="1" type="ORF">TQ37_08370</name>
</gene>
<dbReference type="PATRIC" id="fig|1608419.3.peg.840"/>
<reference evidence="1 2" key="2">
    <citation type="submission" date="2015-05" db="EMBL/GenBank/DDBJ databases">
        <title>Lifestyle Evolution in Cyanobacterial Symbionts of Sponges.</title>
        <authorList>
            <person name="Burgsdorf I."/>
            <person name="Slaby B.M."/>
            <person name="Handley K.M."/>
            <person name="Haber M."/>
            <person name="Blom J."/>
            <person name="Marshall C.W."/>
            <person name="Gilbert J.A."/>
            <person name="Hentschel U."/>
            <person name="Steindler L."/>
        </authorList>
    </citation>
    <scope>NUCLEOTIDE SEQUENCE [LARGE SCALE GENOMIC DNA]</scope>
    <source>
        <strain evidence="1">15L</strain>
    </source>
</reference>
<evidence type="ECO:0000313" key="1">
    <source>
        <dbReference type="EMBL" id="KKZ10730.1"/>
    </source>
</evidence>
<comment type="caution">
    <text evidence="1">The sequence shown here is derived from an EMBL/GenBank/DDBJ whole genome shotgun (WGS) entry which is preliminary data.</text>
</comment>